<comment type="catalytic activity">
    <reaction evidence="19">
        <text>L-alanyl-L-lysine(out) = L-alanyl-L-lysine(in)</text>
        <dbReference type="Rhea" id="RHEA:79415"/>
        <dbReference type="ChEBI" id="CHEBI:192470"/>
    </reaction>
</comment>
<comment type="catalytic activity">
    <reaction evidence="15">
        <text>L-arginyl-L-alpha-amino acid(out) = L-arginyl-L-alpha-amino acid(in)</text>
        <dbReference type="Rhea" id="RHEA:79371"/>
        <dbReference type="ChEBI" id="CHEBI:84315"/>
    </reaction>
</comment>
<dbReference type="EMBL" id="AZIL01000064">
    <property type="protein sequence ID" value="EWM30076.1"/>
    <property type="molecule type" value="Genomic_DNA"/>
</dbReference>
<dbReference type="OrthoDB" id="10502825at2759"/>
<feature type="transmembrane region" description="Helical" evidence="26">
    <location>
        <begin position="203"/>
        <end position="236"/>
    </location>
</feature>
<dbReference type="Pfam" id="PF07690">
    <property type="entry name" value="MFS_1"/>
    <property type="match status" value="1"/>
</dbReference>
<evidence type="ECO:0000256" key="15">
    <source>
        <dbReference type="ARBA" id="ARBA00044899"/>
    </source>
</evidence>
<evidence type="ECO:0000256" key="21">
    <source>
        <dbReference type="ARBA" id="ARBA00044985"/>
    </source>
</evidence>
<comment type="catalytic activity">
    <reaction evidence="16">
        <text>L-lysyl-L-lysine(out) = L-lysyl-L-lysine(in)</text>
        <dbReference type="Rhea" id="RHEA:79403"/>
        <dbReference type="ChEBI" id="CHEBI:229956"/>
    </reaction>
</comment>
<evidence type="ECO:0000256" key="20">
    <source>
        <dbReference type="ARBA" id="ARBA00044924"/>
    </source>
</evidence>
<keyword evidence="28" id="KW-1185">Reference proteome</keyword>
<dbReference type="GO" id="GO:0005765">
    <property type="term" value="C:lysosomal membrane"/>
    <property type="evidence" value="ECO:0007669"/>
    <property type="project" value="UniProtKB-SubCell"/>
</dbReference>
<evidence type="ECO:0000256" key="5">
    <source>
        <dbReference type="ARBA" id="ARBA00022989"/>
    </source>
</evidence>
<comment type="subunit">
    <text evidence="24">Homodimer. Interacts with lysosomal protein GLMP (via lumenal domain); the interaction starts while both proteins are still in the endoplasmic reticulum and is required for stabilization of MFSD1 in lysosomes but has no direct effect on its targeting to lysosomes or transporter activity.</text>
</comment>
<evidence type="ECO:0000256" key="6">
    <source>
        <dbReference type="ARBA" id="ARBA00023136"/>
    </source>
</evidence>
<dbReference type="PANTHER" id="PTHR23512:SF3">
    <property type="entry name" value="MAJOR FACILITATOR SUPERFAMILY DOMAIN-CONTAINING PROTEIN 1"/>
    <property type="match status" value="1"/>
</dbReference>
<feature type="compositionally biased region" description="Polar residues" evidence="25">
    <location>
        <begin position="1"/>
        <end position="11"/>
    </location>
</feature>
<comment type="catalytic activity">
    <reaction evidence="13">
        <text>L-alpha-aminoacyl-L-lysine(out) = L-alpha-aminoacyl-L-lysine(in)</text>
        <dbReference type="Rhea" id="RHEA:79383"/>
        <dbReference type="ChEBI" id="CHEBI:229966"/>
    </reaction>
</comment>
<comment type="similarity">
    <text evidence="2">Belongs to the major facilitator superfamily.</text>
</comment>
<keyword evidence="5 26" id="KW-1133">Transmembrane helix</keyword>
<evidence type="ECO:0000256" key="17">
    <source>
        <dbReference type="ARBA" id="ARBA00044903"/>
    </source>
</evidence>
<evidence type="ECO:0000256" key="22">
    <source>
        <dbReference type="ARBA" id="ARBA00045018"/>
    </source>
</evidence>
<keyword evidence="4 26" id="KW-0812">Transmembrane</keyword>
<feature type="transmembrane region" description="Helical" evidence="26">
    <location>
        <begin position="127"/>
        <end position="147"/>
    </location>
</feature>
<feature type="compositionally biased region" description="Acidic residues" evidence="25">
    <location>
        <begin position="347"/>
        <end position="356"/>
    </location>
</feature>
<comment type="catalytic activity">
    <reaction evidence="20">
        <text>L-lysyl-glycine(out) = L-lysyl-glycine(in)</text>
        <dbReference type="Rhea" id="RHEA:79407"/>
        <dbReference type="ChEBI" id="CHEBI:191202"/>
    </reaction>
</comment>
<proteinExistence type="inferred from homology"/>
<evidence type="ECO:0000256" key="7">
    <source>
        <dbReference type="ARBA" id="ARBA00023228"/>
    </source>
</evidence>
<feature type="compositionally biased region" description="Polar residues" evidence="25">
    <location>
        <begin position="18"/>
        <end position="32"/>
    </location>
</feature>
<keyword evidence="3" id="KW-0813">Transport</keyword>
<evidence type="ECO:0000256" key="19">
    <source>
        <dbReference type="ARBA" id="ARBA00044919"/>
    </source>
</evidence>
<reference evidence="27 28" key="1">
    <citation type="journal article" date="2014" name="Mol. Plant">
        <title>Chromosome Scale Genome Assembly and Transcriptome Profiling of Nannochloropsis gaditana in Nitrogen Depletion.</title>
        <authorList>
            <person name="Corteggiani Carpinelli E."/>
            <person name="Telatin A."/>
            <person name="Vitulo N."/>
            <person name="Forcato C."/>
            <person name="D'Angelo M."/>
            <person name="Schiavon R."/>
            <person name="Vezzi A."/>
            <person name="Giacometti G.M."/>
            <person name="Morosinotto T."/>
            <person name="Valle G."/>
        </authorList>
    </citation>
    <scope>NUCLEOTIDE SEQUENCE [LARGE SCALE GENOMIC DNA]</scope>
    <source>
        <strain evidence="27 28">B-31</strain>
    </source>
</reference>
<evidence type="ECO:0000313" key="27">
    <source>
        <dbReference type="EMBL" id="EWM30076.1"/>
    </source>
</evidence>
<evidence type="ECO:0000256" key="16">
    <source>
        <dbReference type="ARBA" id="ARBA00044900"/>
    </source>
</evidence>
<accession>W7UBF3</accession>
<comment type="catalytic activity">
    <reaction evidence="9">
        <text>L-histidyl-glycine(out) = L-histidyl-glycine(in)</text>
        <dbReference type="Rhea" id="RHEA:79395"/>
        <dbReference type="ChEBI" id="CHEBI:229957"/>
    </reaction>
</comment>
<evidence type="ECO:0000256" key="25">
    <source>
        <dbReference type="SAM" id="MobiDB-lite"/>
    </source>
</evidence>
<evidence type="ECO:0000256" key="18">
    <source>
        <dbReference type="ARBA" id="ARBA00044912"/>
    </source>
</evidence>
<organism evidence="27 28">
    <name type="scientific">Nannochloropsis gaditana</name>
    <dbReference type="NCBI Taxonomy" id="72520"/>
    <lineage>
        <taxon>Eukaryota</taxon>
        <taxon>Sar</taxon>
        <taxon>Stramenopiles</taxon>
        <taxon>Ochrophyta</taxon>
        <taxon>Eustigmatophyceae</taxon>
        <taxon>Eustigmatales</taxon>
        <taxon>Monodopsidaceae</taxon>
        <taxon>Nannochloropsis</taxon>
    </lineage>
</organism>
<dbReference type="EMBL" id="AZIL01000064">
    <property type="protein sequence ID" value="EWM30075.1"/>
    <property type="molecule type" value="Genomic_DNA"/>
</dbReference>
<comment type="caution">
    <text evidence="27">The sequence shown here is derived from an EMBL/GenBank/DDBJ whole genome shotgun (WGS) entry which is preliminary data.</text>
</comment>
<evidence type="ECO:0000256" key="3">
    <source>
        <dbReference type="ARBA" id="ARBA00022448"/>
    </source>
</evidence>
<feature type="transmembrane region" description="Helical" evidence="26">
    <location>
        <begin position="257"/>
        <end position="282"/>
    </location>
</feature>
<dbReference type="InterPro" id="IPR052187">
    <property type="entry name" value="MFSD1"/>
</dbReference>
<evidence type="ECO:0000256" key="1">
    <source>
        <dbReference type="ARBA" id="ARBA00004155"/>
    </source>
</evidence>
<keyword evidence="6 26" id="KW-0472">Membrane</keyword>
<comment type="catalytic activity">
    <reaction evidence="14">
        <text>L-aspartyl-L-lysine(out) = L-aspartyl-L-lysine(in)</text>
        <dbReference type="Rhea" id="RHEA:79411"/>
        <dbReference type="ChEBI" id="CHEBI:229953"/>
    </reaction>
</comment>
<evidence type="ECO:0000256" key="4">
    <source>
        <dbReference type="ARBA" id="ARBA00022692"/>
    </source>
</evidence>
<comment type="catalytic activity">
    <reaction evidence="18">
        <text>L-histidyl-L-alpha-amino acid(out) = L-histidyl-L-alpha-amino acid(in)</text>
        <dbReference type="Rhea" id="RHEA:79379"/>
        <dbReference type="ChEBI" id="CHEBI:229964"/>
    </reaction>
</comment>
<gene>
    <name evidence="27" type="ORF">Naga_100173g6</name>
</gene>
<evidence type="ECO:0000256" key="2">
    <source>
        <dbReference type="ARBA" id="ARBA00008335"/>
    </source>
</evidence>
<feature type="transmembrane region" description="Helical" evidence="26">
    <location>
        <begin position="168"/>
        <end position="191"/>
    </location>
</feature>
<dbReference type="SUPFAM" id="SSF103473">
    <property type="entry name" value="MFS general substrate transporter"/>
    <property type="match status" value="1"/>
</dbReference>
<evidence type="ECO:0000256" key="24">
    <source>
        <dbReference type="ARBA" id="ARBA00046376"/>
    </source>
</evidence>
<dbReference type="GO" id="GO:0022857">
    <property type="term" value="F:transmembrane transporter activity"/>
    <property type="evidence" value="ECO:0007669"/>
    <property type="project" value="InterPro"/>
</dbReference>
<evidence type="ECO:0000256" key="26">
    <source>
        <dbReference type="SAM" id="Phobius"/>
    </source>
</evidence>
<evidence type="ECO:0000256" key="9">
    <source>
        <dbReference type="ARBA" id="ARBA00044878"/>
    </source>
</evidence>
<comment type="catalytic activity">
    <reaction evidence="8">
        <text>L-lysyl-L-alanine(out) = L-lysyl-L-alanine(in)</text>
        <dbReference type="Rhea" id="RHEA:79399"/>
        <dbReference type="ChEBI" id="CHEBI:229954"/>
    </reaction>
</comment>
<dbReference type="InterPro" id="IPR036259">
    <property type="entry name" value="MFS_trans_sf"/>
</dbReference>
<name>W7UBF3_9STRA</name>
<evidence type="ECO:0000256" key="8">
    <source>
        <dbReference type="ARBA" id="ARBA00044876"/>
    </source>
</evidence>
<comment type="catalytic activity">
    <reaction evidence="11">
        <text>L-alpha-aminoacyl-L-histidine(out) = L-alpha-aminoacyl-L-histidine(in)</text>
        <dbReference type="Rhea" id="RHEA:79375"/>
        <dbReference type="ChEBI" id="CHEBI:229967"/>
    </reaction>
</comment>
<dbReference type="AlphaFoldDB" id="W7UBF3"/>
<comment type="catalytic activity">
    <reaction evidence="10">
        <text>L-alpha-aminoacyl-L-arginine(out) = L-alpha-aminoacyl-L-arginine(in)</text>
        <dbReference type="Rhea" id="RHEA:79367"/>
        <dbReference type="ChEBI" id="CHEBI:229968"/>
    </reaction>
</comment>
<feature type="region of interest" description="Disordered" evidence="25">
    <location>
        <begin position="347"/>
        <end position="367"/>
    </location>
</feature>
<dbReference type="CDD" id="cd06174">
    <property type="entry name" value="MFS"/>
    <property type="match status" value="1"/>
</dbReference>
<evidence type="ECO:0000256" key="11">
    <source>
        <dbReference type="ARBA" id="ARBA00044884"/>
    </source>
</evidence>
<evidence type="ECO:0000256" key="10">
    <source>
        <dbReference type="ARBA" id="ARBA00044881"/>
    </source>
</evidence>
<comment type="catalytic activity">
    <reaction evidence="12">
        <text>L-lysyl-L-alpha-amino acid(out) = L-lysyl-L-alpha-amino acid(in)</text>
        <dbReference type="Rhea" id="RHEA:79387"/>
        <dbReference type="ChEBI" id="CHEBI:229965"/>
    </reaction>
</comment>
<evidence type="ECO:0000256" key="12">
    <source>
        <dbReference type="ARBA" id="ARBA00044891"/>
    </source>
</evidence>
<keyword evidence="7" id="KW-0458">Lysosome</keyword>
<evidence type="ECO:0000256" key="14">
    <source>
        <dbReference type="ARBA" id="ARBA00044898"/>
    </source>
</evidence>
<evidence type="ECO:0000256" key="23">
    <source>
        <dbReference type="ARBA" id="ARBA00045709"/>
    </source>
</evidence>
<comment type="subcellular location">
    <subcellularLocation>
        <location evidence="1">Lysosome membrane</location>
        <topology evidence="1">Multi-pass membrane protein</topology>
    </subcellularLocation>
</comment>
<dbReference type="Proteomes" id="UP000019335">
    <property type="component" value="Chromosome 1"/>
</dbReference>
<comment type="catalytic activity">
    <reaction evidence="17">
        <text>L-arginyl-glycine(out) = L-arginyl-glycine(in)</text>
        <dbReference type="Rhea" id="RHEA:79391"/>
        <dbReference type="ChEBI" id="CHEBI:229955"/>
    </reaction>
</comment>
<feature type="region of interest" description="Disordered" evidence="25">
    <location>
        <begin position="1"/>
        <end position="57"/>
    </location>
</feature>
<sequence length="497" mass="52873">MPSPDPTNQNPVKDAALSQGQPSLRTAHTTWGGSYIMPKAPPSLSGPNSAAEGGTSASRIGSQLRSSFINEINTLTKPTLSRLAVSYVGSAPFSDPPGLARIPTTTELFPEGVKGNKEAQALCVPGTAGNVFILGCACFIMVGSVAAKEVLMAVSVQLMAHMPMSIKTYGVVSGLPSLSSIFACLVGGPVIDAIGADKACVLFTFIVLLGNAMATVSVSLRSLSLLLVGQVVLGVGEKPLGSGQLVFIRLACDPAKVGFYFAVASAAYRAASFGTFILSPLVAESSTYGFQASMWMGTILCFLSFLSAFPMLGKLKHLEPFLKAAPVVVGEEEGEEVILMKSNLEMEQVEEEEDGQSEDKGKSASGEGSWRGWRAYFQGLCNLDFFVWLVGYEGKGRVCEFDGLSHSKPSSCSLSFSRWPHAPCTSPSSSFRPLRSSICRQIIISARDKQPLPPHSSTFLEFSLAHFWGDVWTENWAKGKEMSGYACLADLGLPDLC</sequence>
<evidence type="ECO:0000256" key="13">
    <source>
        <dbReference type="ARBA" id="ARBA00044893"/>
    </source>
</evidence>
<protein>
    <recommendedName>
        <fullName evidence="21">Lysosomal dipeptide transporter MFSD1</fullName>
    </recommendedName>
    <alternativeName>
        <fullName evidence="22">Major facilitator superfamily domain-containing protein 1</fullName>
    </alternativeName>
</protein>
<comment type="function">
    <text evidence="23">Lysosomal dipeptide uniporter that selectively exports lysine, arginine or histidine-containing dipeptides with a net positive charge from the lysosome lumen into the cytosol. Could play a role in a specific type of protein O-glycosylation indirectly regulating macrophages migration and tissue invasion. Also essential for liver homeostasis.</text>
</comment>
<dbReference type="Gene3D" id="1.20.1250.20">
    <property type="entry name" value="MFS general substrate transporter like domains"/>
    <property type="match status" value="1"/>
</dbReference>
<feature type="transmembrane region" description="Helical" evidence="26">
    <location>
        <begin position="294"/>
        <end position="313"/>
    </location>
</feature>
<dbReference type="InterPro" id="IPR011701">
    <property type="entry name" value="MFS"/>
</dbReference>
<dbReference type="PANTHER" id="PTHR23512">
    <property type="entry name" value="MAJOR FACILITATOR SUPERFAMILY DOMAIN-CONTAINING PROTEIN 1"/>
    <property type="match status" value="1"/>
</dbReference>
<evidence type="ECO:0000313" key="28">
    <source>
        <dbReference type="Proteomes" id="UP000019335"/>
    </source>
</evidence>